<evidence type="ECO:0000313" key="3">
    <source>
        <dbReference type="Proteomes" id="UP000319852"/>
    </source>
</evidence>
<dbReference type="KEGG" id="amob:HG15A2_45860"/>
<gene>
    <name evidence="2" type="ORF">HG15A2_45860</name>
</gene>
<organism evidence="2 3">
    <name type="scientific">Adhaeretor mobilis</name>
    <dbReference type="NCBI Taxonomy" id="1930276"/>
    <lineage>
        <taxon>Bacteria</taxon>
        <taxon>Pseudomonadati</taxon>
        <taxon>Planctomycetota</taxon>
        <taxon>Planctomycetia</taxon>
        <taxon>Pirellulales</taxon>
        <taxon>Lacipirellulaceae</taxon>
        <taxon>Adhaeretor</taxon>
    </lineage>
</organism>
<feature type="transmembrane region" description="Helical" evidence="1">
    <location>
        <begin position="46"/>
        <end position="63"/>
    </location>
</feature>
<proteinExistence type="predicted"/>
<name>A0A517N281_9BACT</name>
<evidence type="ECO:0000313" key="2">
    <source>
        <dbReference type="EMBL" id="QDT01244.1"/>
    </source>
</evidence>
<keyword evidence="1" id="KW-0812">Transmembrane</keyword>
<dbReference type="EMBL" id="CP036263">
    <property type="protein sequence ID" value="QDT01244.1"/>
    <property type="molecule type" value="Genomic_DNA"/>
</dbReference>
<accession>A0A517N281</accession>
<keyword evidence="3" id="KW-1185">Reference proteome</keyword>
<evidence type="ECO:0000256" key="1">
    <source>
        <dbReference type="SAM" id="Phobius"/>
    </source>
</evidence>
<dbReference type="Proteomes" id="UP000319852">
    <property type="component" value="Chromosome"/>
</dbReference>
<feature type="transmembrane region" description="Helical" evidence="1">
    <location>
        <begin position="6"/>
        <end position="34"/>
    </location>
</feature>
<reference evidence="2 3" key="1">
    <citation type="submission" date="2019-02" db="EMBL/GenBank/DDBJ databases">
        <title>Deep-cultivation of Planctomycetes and their phenomic and genomic characterization uncovers novel biology.</title>
        <authorList>
            <person name="Wiegand S."/>
            <person name="Jogler M."/>
            <person name="Boedeker C."/>
            <person name="Pinto D."/>
            <person name="Vollmers J."/>
            <person name="Rivas-Marin E."/>
            <person name="Kohn T."/>
            <person name="Peeters S.H."/>
            <person name="Heuer A."/>
            <person name="Rast P."/>
            <person name="Oberbeckmann S."/>
            <person name="Bunk B."/>
            <person name="Jeske O."/>
            <person name="Meyerdierks A."/>
            <person name="Storesund J.E."/>
            <person name="Kallscheuer N."/>
            <person name="Luecker S."/>
            <person name="Lage O.M."/>
            <person name="Pohl T."/>
            <person name="Merkel B.J."/>
            <person name="Hornburger P."/>
            <person name="Mueller R.-W."/>
            <person name="Bruemmer F."/>
            <person name="Labrenz M."/>
            <person name="Spormann A.M."/>
            <person name="Op den Camp H."/>
            <person name="Overmann J."/>
            <person name="Amann R."/>
            <person name="Jetten M.S.M."/>
            <person name="Mascher T."/>
            <person name="Medema M.H."/>
            <person name="Devos D.P."/>
            <person name="Kaster A.-K."/>
            <person name="Ovreas L."/>
            <person name="Rohde M."/>
            <person name="Galperin M.Y."/>
            <person name="Jogler C."/>
        </authorList>
    </citation>
    <scope>NUCLEOTIDE SEQUENCE [LARGE SCALE GENOMIC DNA]</scope>
    <source>
        <strain evidence="2 3">HG15A2</strain>
    </source>
</reference>
<keyword evidence="1" id="KW-0472">Membrane</keyword>
<keyword evidence="1" id="KW-1133">Transmembrane helix</keyword>
<dbReference type="AlphaFoldDB" id="A0A517N281"/>
<sequence>MYTTRLLSVFLVAPFVFFAFHLLIVMSLSITTLLVPASVKPAAHSVVTWLALFLAAVPTYQVLKSVWLGSSAVQVEK</sequence>
<protein>
    <submittedName>
        <fullName evidence="2">Uncharacterized protein</fullName>
    </submittedName>
</protein>